<comment type="similarity">
    <text evidence="1">Belongs to the carbohydrate kinase PfkB family.</text>
</comment>
<feature type="domain" description="Carbohydrate kinase PfkB" evidence="4">
    <location>
        <begin position="4"/>
        <end position="316"/>
    </location>
</feature>
<name>A0AAE3JBE2_9FIRM</name>
<dbReference type="AlphaFoldDB" id="A0AAE3JBE2"/>
<dbReference type="Proteomes" id="UP001198200">
    <property type="component" value="Unassembled WGS sequence"/>
</dbReference>
<keyword evidence="3 5" id="KW-0418">Kinase</keyword>
<sequence length="336" mass="38013">MKFITIGELLMRLSPPDYEKIRTTSSYVVNFGGAEANVAVSLANLGVDTTVFTVLPDNDIGRSAVRSLKANDVHTSPIIFGGERMGVYFLEEGIGVRSSKVIYDRKHSAFAEYDYTTVDFKALLEGYDWLHLSGITPALSNSCQILIEAAIYAARQLGMTISFDCNYRSMLWSFDEARDIISRYLPYVDVLIGIEPLHLQDENGHDLKDGMSMQPDYEEQDRIFQAMADRYHFKAIARHVRYTHSSSENSLKAYLYYNGQTYESKLFRFQILDRVGGGDAFSSGLIYALMNNYKPRDVVNFAVASSVMKHSIHGDTNITDVESIQRLMNQSFDVQR</sequence>
<evidence type="ECO:0000256" key="2">
    <source>
        <dbReference type="ARBA" id="ARBA00022679"/>
    </source>
</evidence>
<dbReference type="SUPFAM" id="SSF53613">
    <property type="entry name" value="Ribokinase-like"/>
    <property type="match status" value="1"/>
</dbReference>
<protein>
    <submittedName>
        <fullName evidence="5">Sugar kinase</fullName>
    </submittedName>
</protein>
<dbReference type="Pfam" id="PF00294">
    <property type="entry name" value="PfkB"/>
    <property type="match status" value="1"/>
</dbReference>
<proteinExistence type="inferred from homology"/>
<dbReference type="InterPro" id="IPR011611">
    <property type="entry name" value="PfkB_dom"/>
</dbReference>
<dbReference type="PANTHER" id="PTHR43320:SF2">
    <property type="entry name" value="2-DEHYDRO-3-DEOXYGLUCONOKINASE_2-DEHYDRO-3-DEOXYGALACTONOKINASE"/>
    <property type="match status" value="1"/>
</dbReference>
<accession>A0AAE3JBE2</accession>
<evidence type="ECO:0000256" key="1">
    <source>
        <dbReference type="ARBA" id="ARBA00010688"/>
    </source>
</evidence>
<dbReference type="InterPro" id="IPR052700">
    <property type="entry name" value="Carb_kinase_PfkB-like"/>
</dbReference>
<keyword evidence="6" id="KW-1185">Reference proteome</keyword>
<evidence type="ECO:0000313" key="6">
    <source>
        <dbReference type="Proteomes" id="UP001198200"/>
    </source>
</evidence>
<dbReference type="CDD" id="cd01166">
    <property type="entry name" value="KdgK"/>
    <property type="match status" value="1"/>
</dbReference>
<organism evidence="5 6">
    <name type="scientific">Anthropogastromicrobium aceti</name>
    <dbReference type="NCBI Taxonomy" id="2981768"/>
    <lineage>
        <taxon>Bacteria</taxon>
        <taxon>Bacillati</taxon>
        <taxon>Bacillota</taxon>
        <taxon>Clostridia</taxon>
        <taxon>Lachnospirales</taxon>
        <taxon>Lachnospiraceae</taxon>
        <taxon>Anthropogastromicrobium</taxon>
    </lineage>
</organism>
<dbReference type="InterPro" id="IPR029056">
    <property type="entry name" value="Ribokinase-like"/>
</dbReference>
<dbReference type="Gene3D" id="3.40.1190.20">
    <property type="match status" value="1"/>
</dbReference>
<evidence type="ECO:0000313" key="5">
    <source>
        <dbReference type="EMBL" id="MCC2220689.1"/>
    </source>
</evidence>
<dbReference type="GO" id="GO:0016301">
    <property type="term" value="F:kinase activity"/>
    <property type="evidence" value="ECO:0007669"/>
    <property type="project" value="UniProtKB-KW"/>
</dbReference>
<reference evidence="5 6" key="1">
    <citation type="submission" date="2021-10" db="EMBL/GenBank/DDBJ databases">
        <title>Anaerobic single-cell dispensing facilitates the cultivation of human gut bacteria.</title>
        <authorList>
            <person name="Afrizal A."/>
        </authorList>
    </citation>
    <scope>NUCLEOTIDE SEQUENCE [LARGE SCALE GENOMIC DNA]</scope>
    <source>
        <strain evidence="5 6">CLA-AA-H224</strain>
    </source>
</reference>
<gene>
    <name evidence="5" type="ORF">LKD48_03385</name>
</gene>
<keyword evidence="2" id="KW-0808">Transferase</keyword>
<dbReference type="PANTHER" id="PTHR43320">
    <property type="entry name" value="SUGAR KINASE"/>
    <property type="match status" value="1"/>
</dbReference>
<comment type="caution">
    <text evidence="5">The sequence shown here is derived from an EMBL/GenBank/DDBJ whole genome shotgun (WGS) entry which is preliminary data.</text>
</comment>
<evidence type="ECO:0000256" key="3">
    <source>
        <dbReference type="ARBA" id="ARBA00022777"/>
    </source>
</evidence>
<dbReference type="RefSeq" id="WP_118611924.1">
    <property type="nucleotide sequence ID" value="NZ_JAJEQN010000006.1"/>
</dbReference>
<dbReference type="EMBL" id="JAJEQN010000006">
    <property type="protein sequence ID" value="MCC2220689.1"/>
    <property type="molecule type" value="Genomic_DNA"/>
</dbReference>
<evidence type="ECO:0000259" key="4">
    <source>
        <dbReference type="Pfam" id="PF00294"/>
    </source>
</evidence>